<dbReference type="InterPro" id="IPR000157">
    <property type="entry name" value="TIR_dom"/>
</dbReference>
<dbReference type="InterPro" id="IPR011713">
    <property type="entry name" value="Leu-rich_rpt_3"/>
</dbReference>
<dbReference type="GO" id="GO:0007165">
    <property type="term" value="P:signal transduction"/>
    <property type="evidence" value="ECO:0007669"/>
    <property type="project" value="InterPro"/>
</dbReference>
<evidence type="ECO:0000259" key="7">
    <source>
        <dbReference type="PROSITE" id="PS50104"/>
    </source>
</evidence>
<keyword evidence="9" id="KW-1185">Reference proteome</keyword>
<dbReference type="Gene3D" id="3.40.50.10140">
    <property type="entry name" value="Toll/interleukin-1 receptor homology (TIR) domain"/>
    <property type="match status" value="2"/>
</dbReference>
<sequence length="1413" mass="162368">MAASSSAPKQTYDVFISFRGEDTRHNFTGHFYAALRRKKVRAYIDEDRLEKGEEISLSLSPYQKRLFLGTVPHKGFRSRLSTAGMVELNNMIELRLDRGMDIRNVKPLCVTNELIPQSLVMAASSSAPKQTYDVFISFRGEDTRHNFTGHFYAALRRKKVRAYIDEDRLEKGEEISPSLLNAIEESKISVLIFSKNYASSSWCLTELAHILRCKVVNKQLVVPIFYHVDPSDIRQQRNSYAAAFAKHEKRFEDEKVQMWRSALKEAGNMCGWNIDFNRSESEVIEEIVKDILNRLDNTSSKDEFKDLVGIDIQVQNIKLLLHFSLLDVRIVGLWGMGGIGKTTLVEVIFSRFAPQFESCCFLRNIKETKRHKLHKLRKKLFSELLKEKIVNVNQFVRDRLQRTKVLVVLDDVDDVEQLEYLVRDRDWFGQGSRIIITTRDKQVLTNIEADGIYEVDELNSHDALQLFYASAFKGNSPSPVYVEMSKRVVTEYAKGVPLALKVLGCHLCSKSIEEWESELKRLENIPYDKVQNVLKMSYDGLCSEEKNIFLDIVFFFIGMKQDDAKRILDSHRWGVAMGISVLIDRSLLTIDRSNQLSMHDLVQDMGKEIVRQESPNEPGRRSRLWFAEDVCSVLKNNTATPEIQGMSLDMSKIRAAICMSPRLFEAMPNLKFLRFFDYVEEKLKLQKKGLKCLPSELRFLHWDSFPLKRLPPKFWPQNLIELHLINSKLEKLWDDVQHIVSLKVLNLEGSKKLTEIPDLSLALNLEKINLRRCIHLKRLPGGIGKLELLQVLRLSGCSNIDEFPELPKNIQRLHMDGTAIENVPPSIERLSQLLVFNLTNCKRLESLPTNFSKLKSLEELYVGGCLALNYLPEIKEPMEHLTVLQTQEARIRKLPSSTEKLDGITKLFIQHTRVPEIPDWLFSLPGLDLLNLRESNTIRIPESIKSSKLKYLQLRDCKFLKSLPELPLSIQAISVEGCISLEKVSNSWNLLAQAPKGDRPFPMRFSFEGCLKLDHKDVITEFQIRSLFYASIQQLLKHKGQITLSCETMRRPHLDAGFRASLTQKGCRFEKERHVTPLRVIVSYPGDEIPEWFSYQNVGDSIDMMVPTEYTNFLGFAFCFVVENAHNDDSYNVENLYWEIYLKTNSNGERRIQHLSKSMYFGGSYDLNHVLMTTHLAAAAFVCDPVTEMSFHFSFEDPLKRKIKSCGMRLLSLQDAIEFGIISDQYVFSEANVVVNELQPSGFLKNVIYPLFSFQGFPSRQQLCEKILSFKILPRHKTLWLLLVLDCLPVREVVNYQVDLDTTCPLCGLVSESATHLFLYCQSVGPLWFMSRWGLKTNSLCCDSMASFLELVLFGDPNSLCHFDGDFLLYASVLLETIWLARNGLVHEEKTFDIADIHSSVQAQFNEITAIDP</sequence>
<dbReference type="Pfam" id="PF01582">
    <property type="entry name" value="TIR"/>
    <property type="match status" value="2"/>
</dbReference>
<keyword evidence="3" id="KW-0677">Repeat</keyword>
<dbReference type="InterPro" id="IPR035897">
    <property type="entry name" value="Toll_tir_struct_dom_sf"/>
</dbReference>
<evidence type="ECO:0000313" key="8">
    <source>
        <dbReference type="EMBL" id="EXC24971.1"/>
    </source>
</evidence>
<dbReference type="Gene3D" id="1.10.8.430">
    <property type="entry name" value="Helical domain of apoptotic protease-activating factors"/>
    <property type="match status" value="1"/>
</dbReference>
<comment type="catalytic activity">
    <reaction evidence="6">
        <text>NAD(+) + H2O = ADP-D-ribose + nicotinamide + H(+)</text>
        <dbReference type="Rhea" id="RHEA:16301"/>
        <dbReference type="ChEBI" id="CHEBI:15377"/>
        <dbReference type="ChEBI" id="CHEBI:15378"/>
        <dbReference type="ChEBI" id="CHEBI:17154"/>
        <dbReference type="ChEBI" id="CHEBI:57540"/>
        <dbReference type="ChEBI" id="CHEBI:57967"/>
        <dbReference type="EC" id="3.2.2.6"/>
    </reaction>
    <physiologicalReaction direction="left-to-right" evidence="6">
        <dbReference type="Rhea" id="RHEA:16302"/>
    </physiologicalReaction>
</comment>
<dbReference type="InterPro" id="IPR045344">
    <property type="entry name" value="C-JID"/>
</dbReference>
<dbReference type="InterPro" id="IPR044974">
    <property type="entry name" value="Disease_R_plants"/>
</dbReference>
<evidence type="ECO:0000256" key="2">
    <source>
        <dbReference type="ARBA" id="ARBA00022614"/>
    </source>
</evidence>
<dbReference type="Pfam" id="PF07725">
    <property type="entry name" value="LRR_3"/>
    <property type="match status" value="1"/>
</dbReference>
<evidence type="ECO:0000256" key="1">
    <source>
        <dbReference type="ARBA" id="ARBA00011982"/>
    </source>
</evidence>
<keyword evidence="5" id="KW-0520">NAD</keyword>
<feature type="domain" description="TIR" evidence="7">
    <location>
        <begin position="130"/>
        <end position="295"/>
    </location>
</feature>
<dbReference type="PANTHER" id="PTHR11017:SF479">
    <property type="entry name" value="DISEASE RESISTANCE PROTEIN (TIR-NBS-LRR CLASS) FAMILY"/>
    <property type="match status" value="1"/>
</dbReference>
<dbReference type="EC" id="3.2.2.6" evidence="1"/>
<dbReference type="Proteomes" id="UP000030645">
    <property type="component" value="Unassembled WGS sequence"/>
</dbReference>
<evidence type="ECO:0000313" key="9">
    <source>
        <dbReference type="Proteomes" id="UP000030645"/>
    </source>
</evidence>
<dbReference type="InterPro" id="IPR042197">
    <property type="entry name" value="Apaf_helical"/>
</dbReference>
<dbReference type="InterPro" id="IPR032675">
    <property type="entry name" value="LRR_dom_sf"/>
</dbReference>
<dbReference type="Gene3D" id="3.40.50.300">
    <property type="entry name" value="P-loop containing nucleotide triphosphate hydrolases"/>
    <property type="match status" value="1"/>
</dbReference>
<dbReference type="Pfam" id="PF13966">
    <property type="entry name" value="zf-RVT"/>
    <property type="match status" value="1"/>
</dbReference>
<dbReference type="PANTHER" id="PTHR11017">
    <property type="entry name" value="LEUCINE-RICH REPEAT-CONTAINING PROTEIN"/>
    <property type="match status" value="1"/>
</dbReference>
<dbReference type="Pfam" id="PF20160">
    <property type="entry name" value="C-JID"/>
    <property type="match status" value="1"/>
</dbReference>
<dbReference type="InterPro" id="IPR002182">
    <property type="entry name" value="NB-ARC"/>
</dbReference>
<dbReference type="SMART" id="SM00255">
    <property type="entry name" value="TIR"/>
    <property type="match status" value="1"/>
</dbReference>
<evidence type="ECO:0000256" key="6">
    <source>
        <dbReference type="ARBA" id="ARBA00047304"/>
    </source>
</evidence>
<dbReference type="GO" id="GO:0061809">
    <property type="term" value="F:NAD+ nucleosidase activity, cyclic ADP-ribose generating"/>
    <property type="evidence" value="ECO:0007669"/>
    <property type="project" value="UniProtKB-EC"/>
</dbReference>
<keyword evidence="2" id="KW-0433">Leucine-rich repeat</keyword>
<accession>W9S401</accession>
<dbReference type="GO" id="GO:0006952">
    <property type="term" value="P:defense response"/>
    <property type="evidence" value="ECO:0007669"/>
    <property type="project" value="InterPro"/>
</dbReference>
<reference evidence="9" key="1">
    <citation type="submission" date="2013-01" db="EMBL/GenBank/DDBJ databases">
        <title>Draft Genome Sequence of a Mulberry Tree, Morus notabilis C.K. Schneid.</title>
        <authorList>
            <person name="He N."/>
            <person name="Zhao S."/>
        </authorList>
    </citation>
    <scope>NUCLEOTIDE SEQUENCE</scope>
</reference>
<dbReference type="eggNOG" id="ENOG502SHH4">
    <property type="taxonomic scope" value="Eukaryota"/>
</dbReference>
<protein>
    <recommendedName>
        <fullName evidence="1">ADP-ribosyl cyclase/cyclic ADP-ribose hydrolase</fullName>
        <ecNumber evidence="1">3.2.2.6</ecNumber>
    </recommendedName>
</protein>
<evidence type="ECO:0000256" key="3">
    <source>
        <dbReference type="ARBA" id="ARBA00022737"/>
    </source>
</evidence>
<dbReference type="SUPFAM" id="SSF52200">
    <property type="entry name" value="Toll/Interleukin receptor TIR domain"/>
    <property type="match status" value="2"/>
</dbReference>
<dbReference type="Gene3D" id="3.80.10.10">
    <property type="entry name" value="Ribonuclease Inhibitor"/>
    <property type="match status" value="2"/>
</dbReference>
<dbReference type="PROSITE" id="PS50104">
    <property type="entry name" value="TIR"/>
    <property type="match status" value="1"/>
</dbReference>
<name>W9S401_9ROSA</name>
<dbReference type="InterPro" id="IPR027417">
    <property type="entry name" value="P-loop_NTPase"/>
</dbReference>
<dbReference type="EMBL" id="KE346039">
    <property type="protein sequence ID" value="EXC24971.1"/>
    <property type="molecule type" value="Genomic_DNA"/>
</dbReference>
<dbReference type="PRINTS" id="PR00364">
    <property type="entry name" value="DISEASERSIST"/>
</dbReference>
<gene>
    <name evidence="8" type="ORF">L484_009260</name>
</gene>
<keyword evidence="4" id="KW-0378">Hydrolase</keyword>
<proteinExistence type="predicted"/>
<dbReference type="InterPro" id="IPR058192">
    <property type="entry name" value="WHD_ROQ1-like"/>
</dbReference>
<evidence type="ECO:0000256" key="4">
    <source>
        <dbReference type="ARBA" id="ARBA00022801"/>
    </source>
</evidence>
<dbReference type="SUPFAM" id="SSF52058">
    <property type="entry name" value="L domain-like"/>
    <property type="match status" value="1"/>
</dbReference>
<dbReference type="GO" id="GO:0043531">
    <property type="term" value="F:ADP binding"/>
    <property type="evidence" value="ECO:0007669"/>
    <property type="project" value="InterPro"/>
</dbReference>
<dbReference type="InterPro" id="IPR026960">
    <property type="entry name" value="RVT-Znf"/>
</dbReference>
<organism evidence="8 9">
    <name type="scientific">Morus notabilis</name>
    <dbReference type="NCBI Taxonomy" id="981085"/>
    <lineage>
        <taxon>Eukaryota</taxon>
        <taxon>Viridiplantae</taxon>
        <taxon>Streptophyta</taxon>
        <taxon>Embryophyta</taxon>
        <taxon>Tracheophyta</taxon>
        <taxon>Spermatophyta</taxon>
        <taxon>Magnoliopsida</taxon>
        <taxon>eudicotyledons</taxon>
        <taxon>Gunneridae</taxon>
        <taxon>Pentapetalae</taxon>
        <taxon>rosids</taxon>
        <taxon>fabids</taxon>
        <taxon>Rosales</taxon>
        <taxon>Moraceae</taxon>
        <taxon>Moreae</taxon>
        <taxon>Morus</taxon>
    </lineage>
</organism>
<dbReference type="Pfam" id="PF00931">
    <property type="entry name" value="NB-ARC"/>
    <property type="match status" value="1"/>
</dbReference>
<dbReference type="Pfam" id="PF23282">
    <property type="entry name" value="WHD_ROQ1"/>
    <property type="match status" value="1"/>
</dbReference>
<dbReference type="FunFam" id="3.40.50.10140:FF:000007">
    <property type="entry name" value="Disease resistance protein (TIR-NBS-LRR class)"/>
    <property type="match status" value="1"/>
</dbReference>
<evidence type="ECO:0000256" key="5">
    <source>
        <dbReference type="ARBA" id="ARBA00023027"/>
    </source>
</evidence>
<dbReference type="SUPFAM" id="SSF52540">
    <property type="entry name" value="P-loop containing nucleoside triphosphate hydrolases"/>
    <property type="match status" value="1"/>
</dbReference>